<evidence type="ECO:0000313" key="13">
    <source>
        <dbReference type="Proteomes" id="UP001597010"/>
    </source>
</evidence>
<keyword evidence="6 9" id="KW-1133">Transmembrane helix</keyword>
<evidence type="ECO:0000256" key="2">
    <source>
        <dbReference type="ARBA" id="ARBA00009749"/>
    </source>
</evidence>
<evidence type="ECO:0000256" key="6">
    <source>
        <dbReference type="ARBA" id="ARBA00022989"/>
    </source>
</evidence>
<keyword evidence="9" id="KW-0479">Metal-binding</keyword>
<dbReference type="Pfam" id="PF01769">
    <property type="entry name" value="MgtE"/>
    <property type="match status" value="1"/>
</dbReference>
<keyword evidence="9" id="KW-1003">Cell membrane</keyword>
<evidence type="ECO:0000256" key="7">
    <source>
        <dbReference type="ARBA" id="ARBA00023136"/>
    </source>
</evidence>
<evidence type="ECO:0000259" key="10">
    <source>
        <dbReference type="PROSITE" id="PS51371"/>
    </source>
</evidence>
<comment type="function">
    <text evidence="9">Acts as a magnesium transporter.</text>
</comment>
<dbReference type="InterPro" id="IPR038076">
    <property type="entry name" value="MgtE_N_sf"/>
</dbReference>
<evidence type="ECO:0000313" key="12">
    <source>
        <dbReference type="EMBL" id="MFD0792449.1"/>
    </source>
</evidence>
<dbReference type="EMBL" id="JBHTHZ010000001">
    <property type="protein sequence ID" value="MFD0792449.1"/>
    <property type="molecule type" value="Genomic_DNA"/>
</dbReference>
<dbReference type="Pfam" id="PF00571">
    <property type="entry name" value="CBS"/>
    <property type="match status" value="2"/>
</dbReference>
<comment type="subunit">
    <text evidence="9">Homodimer.</text>
</comment>
<dbReference type="Pfam" id="PF03448">
    <property type="entry name" value="MgtE_N"/>
    <property type="match status" value="1"/>
</dbReference>
<dbReference type="InterPro" id="IPR046342">
    <property type="entry name" value="CBS_dom_sf"/>
</dbReference>
<proteinExistence type="inferred from homology"/>
<organism evidence="11 13">
    <name type="scientific">Mucilaginibacter litoreus</name>
    <dbReference type="NCBI Taxonomy" id="1048221"/>
    <lineage>
        <taxon>Bacteria</taxon>
        <taxon>Pseudomonadati</taxon>
        <taxon>Bacteroidota</taxon>
        <taxon>Sphingobacteriia</taxon>
        <taxon>Sphingobacteriales</taxon>
        <taxon>Sphingobacteriaceae</taxon>
        <taxon>Mucilaginibacter</taxon>
    </lineage>
</organism>
<dbReference type="InterPro" id="IPR000644">
    <property type="entry name" value="CBS_dom"/>
</dbReference>
<feature type="transmembrane region" description="Helical" evidence="9">
    <location>
        <begin position="387"/>
        <end position="407"/>
    </location>
</feature>
<dbReference type="SUPFAM" id="SSF158791">
    <property type="entry name" value="MgtE N-terminal domain-like"/>
    <property type="match status" value="1"/>
</dbReference>
<feature type="transmembrane region" description="Helical" evidence="9">
    <location>
        <begin position="355"/>
        <end position="375"/>
    </location>
</feature>
<name>A0ABW3APB5_9SPHI</name>
<dbReference type="Proteomes" id="UP001597010">
    <property type="component" value="Unassembled WGS sequence"/>
</dbReference>
<reference evidence="11" key="1">
    <citation type="journal article" date="2014" name="Int. J. Syst. Evol. Microbiol.">
        <title>Complete genome of a new Firmicutes species belonging to the dominant human colonic microbiota ('Ruminococcus bicirculans') reveals two chromosomes and a selective capacity to utilize plant glucans.</title>
        <authorList>
            <consortium name="NISC Comparative Sequencing Program"/>
            <person name="Wegmann U."/>
            <person name="Louis P."/>
            <person name="Goesmann A."/>
            <person name="Henrissat B."/>
            <person name="Duncan S.H."/>
            <person name="Flint H.J."/>
        </authorList>
    </citation>
    <scope>NUCLEOTIDE SEQUENCE</scope>
    <source>
        <strain evidence="11">CCUG 61484</strain>
    </source>
</reference>
<reference evidence="11" key="3">
    <citation type="submission" date="2024-09" db="EMBL/GenBank/DDBJ databases">
        <authorList>
            <person name="Sun Q."/>
            <person name="Mori K."/>
        </authorList>
    </citation>
    <scope>NUCLEOTIDE SEQUENCE</scope>
    <source>
        <strain evidence="11">CCUG 61484</strain>
    </source>
</reference>
<feature type="transmembrane region" description="Helical" evidence="9">
    <location>
        <begin position="308"/>
        <end position="335"/>
    </location>
</feature>
<dbReference type="SMART" id="SM00924">
    <property type="entry name" value="MgtE_N"/>
    <property type="match status" value="1"/>
</dbReference>
<evidence type="ECO:0000256" key="8">
    <source>
        <dbReference type="PROSITE-ProRule" id="PRU00703"/>
    </source>
</evidence>
<dbReference type="PROSITE" id="PS51371">
    <property type="entry name" value="CBS"/>
    <property type="match status" value="1"/>
</dbReference>
<feature type="transmembrane region" description="Helical" evidence="9">
    <location>
        <begin position="281"/>
        <end position="301"/>
    </location>
</feature>
<keyword evidence="7 9" id="KW-0472">Membrane</keyword>
<sequence length="456" mass="50783">MEEMVEQIELLLEQNDPKQLQEYLNNLNISDVEELIDELPEHGPLFLETLSVNRAVNVFRILDFPTQERIIKKLSGQRVREIVIGLPPDDRTSFFSELHGDAVKTLILHLSPADRKEALVLLGYEEDSVGRLMTPDYVTVRKSWDVSRVLSHIRRYGKNSETIDVIYVIGDNGVLLDDIRIRDILLVDPDTKVSQLMDGRLIALDVNDPQEEAINVFRMNNRTALPVVDGENILLGIVTVDDILWLANEEYTEDIQKIGGTEALDEPYLDINLFRLVKKRVGWLIILFLGEMLTATAMGFFEHAIEKAVVLALFIPLIISSGGNSGSQASTLIIQAMAMGEVTIADWWRVMRREIISGLMLGVTLGIIGFLRIAVFSMFTTIYGIHWLMVGITIGISLVGVVLWGSLAGSMLPLVLKKLGADPAASSAPFVATLVDVTGLIIYFSVAMVLLKDIMI</sequence>
<dbReference type="CDD" id="cd04606">
    <property type="entry name" value="CBS_pair_Mg_transporter"/>
    <property type="match status" value="1"/>
</dbReference>
<dbReference type="RefSeq" id="WP_377111025.1">
    <property type="nucleotide sequence ID" value="NZ_JBHTHZ010000001.1"/>
</dbReference>
<keyword evidence="4 9" id="KW-0812">Transmembrane</keyword>
<keyword evidence="3 9" id="KW-0813">Transport</keyword>
<comment type="caution">
    <text evidence="11">The sequence shown here is derived from an EMBL/GenBank/DDBJ whole genome shotgun (WGS) entry which is preliminary data.</text>
</comment>
<dbReference type="PANTHER" id="PTHR43773">
    <property type="entry name" value="MAGNESIUM TRANSPORTER MGTE"/>
    <property type="match status" value="1"/>
</dbReference>
<evidence type="ECO:0000256" key="1">
    <source>
        <dbReference type="ARBA" id="ARBA00004141"/>
    </source>
</evidence>
<comment type="similarity">
    <text evidence="2 9">Belongs to the SLC41A transporter family.</text>
</comment>
<dbReference type="InterPro" id="IPR006667">
    <property type="entry name" value="SLC41_membr_dom"/>
</dbReference>
<reference evidence="13" key="2">
    <citation type="journal article" date="2019" name="Int. J. Syst. Evol. Microbiol.">
        <title>The Global Catalogue of Microorganisms (GCM) 10K type strain sequencing project: providing services to taxonomists for standard genome sequencing and annotation.</title>
        <authorList>
            <consortium name="The Broad Institute Genomics Platform"/>
            <consortium name="The Broad Institute Genome Sequencing Center for Infectious Disease"/>
            <person name="Wu L."/>
            <person name="Ma J."/>
        </authorList>
    </citation>
    <scope>NUCLEOTIDE SEQUENCE [LARGE SCALE GENOMIC DNA]</scope>
    <source>
        <strain evidence="13">CCUG 61484</strain>
    </source>
</reference>
<protein>
    <recommendedName>
        <fullName evidence="9">Magnesium transporter MgtE</fullName>
    </recommendedName>
</protein>
<dbReference type="PANTHER" id="PTHR43773:SF1">
    <property type="entry name" value="MAGNESIUM TRANSPORTER MGTE"/>
    <property type="match status" value="1"/>
</dbReference>
<keyword evidence="8" id="KW-0129">CBS domain</keyword>
<dbReference type="SUPFAM" id="SSF54631">
    <property type="entry name" value="CBS-domain pair"/>
    <property type="match status" value="1"/>
</dbReference>
<dbReference type="NCBIfam" id="TIGR00400">
    <property type="entry name" value="mgtE"/>
    <property type="match status" value="1"/>
</dbReference>
<keyword evidence="5 9" id="KW-0460">Magnesium</keyword>
<evidence type="ECO:0000256" key="5">
    <source>
        <dbReference type="ARBA" id="ARBA00022842"/>
    </source>
</evidence>
<dbReference type="Gene3D" id="1.25.60.10">
    <property type="entry name" value="MgtE N-terminal domain-like"/>
    <property type="match status" value="1"/>
</dbReference>
<evidence type="ECO:0000256" key="3">
    <source>
        <dbReference type="ARBA" id="ARBA00022448"/>
    </source>
</evidence>
<dbReference type="InterPro" id="IPR006668">
    <property type="entry name" value="Mg_transptr_MgtE_intracell_dom"/>
</dbReference>
<keyword evidence="13" id="KW-1185">Reference proteome</keyword>
<dbReference type="InterPro" id="IPR036739">
    <property type="entry name" value="SLC41_membr_dom_sf"/>
</dbReference>
<evidence type="ECO:0000256" key="4">
    <source>
        <dbReference type="ARBA" id="ARBA00022692"/>
    </source>
</evidence>
<evidence type="ECO:0000256" key="9">
    <source>
        <dbReference type="RuleBase" id="RU362011"/>
    </source>
</evidence>
<dbReference type="Gene3D" id="1.10.357.20">
    <property type="entry name" value="SLC41 divalent cation transporters, integral membrane domain"/>
    <property type="match status" value="1"/>
</dbReference>
<feature type="domain" description="CBS" evidence="10">
    <location>
        <begin position="197"/>
        <end position="255"/>
    </location>
</feature>
<feature type="transmembrane region" description="Helical" evidence="9">
    <location>
        <begin position="427"/>
        <end position="451"/>
    </location>
</feature>
<dbReference type="Gene3D" id="3.10.580.10">
    <property type="entry name" value="CBS-domain"/>
    <property type="match status" value="1"/>
</dbReference>
<dbReference type="EMBL" id="JBHTHZ010000001">
    <property type="protein sequence ID" value="MFD0792321.1"/>
    <property type="molecule type" value="Genomic_DNA"/>
</dbReference>
<dbReference type="SUPFAM" id="SSF161093">
    <property type="entry name" value="MgtE membrane domain-like"/>
    <property type="match status" value="1"/>
</dbReference>
<gene>
    <name evidence="11" type="primary">mgtE</name>
    <name evidence="11" type="ORF">ACFQZX_01755</name>
    <name evidence="12" type="ORF">ACFQZX_02400</name>
</gene>
<evidence type="ECO:0000313" key="11">
    <source>
        <dbReference type="EMBL" id="MFD0792321.1"/>
    </source>
</evidence>
<comment type="subcellular location">
    <subcellularLocation>
        <location evidence="9">Cell membrane</location>
        <topology evidence="9">Multi-pass membrane protein</topology>
    </subcellularLocation>
    <subcellularLocation>
        <location evidence="1">Membrane</location>
        <topology evidence="1">Multi-pass membrane protein</topology>
    </subcellularLocation>
</comment>
<accession>A0ABW3APB5</accession>
<dbReference type="InterPro" id="IPR006669">
    <property type="entry name" value="MgtE_transporter"/>
</dbReference>